<accession>A0A1S7LJ55</accession>
<dbReference type="InterPro" id="IPR027477">
    <property type="entry name" value="Succ_DH/fumarate_Rdtase_cat_sf"/>
</dbReference>
<evidence type="ECO:0000256" key="4">
    <source>
        <dbReference type="PIRSR" id="PIRSR630664-50"/>
    </source>
</evidence>
<keyword evidence="3 6" id="KW-0560">Oxidoreductase</keyword>
<dbReference type="SUPFAM" id="SSF56425">
    <property type="entry name" value="Succinate dehydrogenase/fumarate reductase flavoprotein, catalytic domain"/>
    <property type="match status" value="1"/>
</dbReference>
<dbReference type="PRINTS" id="PR00411">
    <property type="entry name" value="PNDRDTASEI"/>
</dbReference>
<evidence type="ECO:0000256" key="2">
    <source>
        <dbReference type="ARBA" id="ARBA00022630"/>
    </source>
</evidence>
<feature type="domain" description="FAD-dependent oxidoreductase 2 FAD-binding" evidence="5">
    <location>
        <begin position="106"/>
        <end position="489"/>
    </location>
</feature>
<dbReference type="PRINTS" id="PR00368">
    <property type="entry name" value="FADPNR"/>
</dbReference>
<name>A0A1S7LJ55_MAGMO</name>
<dbReference type="Gene3D" id="3.50.50.60">
    <property type="entry name" value="FAD/NAD(P)-binding domain"/>
    <property type="match status" value="1"/>
</dbReference>
<feature type="active site" description="Proton acceptor" evidence="4">
    <location>
        <position position="376"/>
    </location>
</feature>
<dbReference type="InterPro" id="IPR036188">
    <property type="entry name" value="FAD/NAD-bd_sf"/>
</dbReference>
<protein>
    <submittedName>
        <fullName evidence="6">L-aspartate oxidase</fullName>
        <ecNumber evidence="6">1.4.3.16</ecNumber>
    </submittedName>
</protein>
<evidence type="ECO:0000313" key="6">
    <source>
        <dbReference type="EMBL" id="CRH05826.1"/>
    </source>
</evidence>
<evidence type="ECO:0000256" key="1">
    <source>
        <dbReference type="ARBA" id="ARBA00001974"/>
    </source>
</evidence>
<dbReference type="GO" id="GO:0008734">
    <property type="term" value="F:L-aspartate oxidase activity"/>
    <property type="evidence" value="ECO:0007669"/>
    <property type="project" value="UniProtKB-EC"/>
</dbReference>
<dbReference type="Gene3D" id="3.90.700.10">
    <property type="entry name" value="Succinate dehydrogenase/fumarate reductase flavoprotein, catalytic domain"/>
    <property type="match status" value="1"/>
</dbReference>
<dbReference type="InterPro" id="IPR030664">
    <property type="entry name" value="SdhA/FrdA/AprA"/>
</dbReference>
<dbReference type="PANTHER" id="PTHR11632:SF51">
    <property type="entry name" value="SUCCINATE DEHYDROGENASE [UBIQUINONE] FLAVOPROTEIN SUBUNIT, MITOCHONDRIAL"/>
    <property type="match status" value="1"/>
</dbReference>
<reference evidence="6" key="1">
    <citation type="submission" date="2015-04" db="EMBL/GenBank/DDBJ databases">
        <authorList>
            <person name="Syromyatnikov M.Y."/>
            <person name="Popov V.N."/>
        </authorList>
    </citation>
    <scope>NUCLEOTIDE SEQUENCE</scope>
    <source>
        <strain evidence="6">MO-1</strain>
    </source>
</reference>
<dbReference type="EMBL" id="LO017727">
    <property type="protein sequence ID" value="CRH05826.1"/>
    <property type="molecule type" value="Genomic_DNA"/>
</dbReference>
<comment type="cofactor">
    <cofactor evidence="1">
        <name>FAD</name>
        <dbReference type="ChEBI" id="CHEBI:57692"/>
    </cofactor>
</comment>
<evidence type="ECO:0000256" key="3">
    <source>
        <dbReference type="ARBA" id="ARBA00023002"/>
    </source>
</evidence>
<sequence length="552" mass="59769">MPDSAYNHLPEELRESAMLVARTREDRLKGIQRGDSFPQLSLNDRQAWLEDYHPDYRADGKRELRVGVNGGEMVPTELANLLEAWPRASVQQIMESGVSAPDIHTDVLVIGAGGAGVAAAIAAANQGCRVLLTTKLRAGDSNTIMAEGGIQAADQECDSPLQHYLDVLGGGHFSNDPDLAEALCSDGPEALSWLEELGMLFDKYPTGRMRVRHGGGTSRKRLHSSGDMTGLEMMRVVWDEAKNHKNIEVMEFCPIVELLTDDDGRVVGAVMERLNHGGATKVVRARSVILATGGLGRLHLQNFPTSNHYGATADGLVLTYRAGLPFRDLQHNQYHPTGIAYPEQKAGLLITEKFRGLGAQLVNCYGDEFVYSLEPRDVTTAAIIRECSEFGRGVATPSGSVGVWLDIPLIDRIHGPGTIKKEFPGRYSEFKRHGVDISKVPLLAYPTLHYQNGGVRIRVDGATDLPGLYAAGEVTGGVHGKNRLMGNALLEIIVFGLRAGNAAAAFSKRTGEGGEAGLGHLSTYFEELSEADIQTSRIAPVLLPRYGKTEAI</sequence>
<dbReference type="AlphaFoldDB" id="A0A1S7LJ55"/>
<dbReference type="EC" id="1.4.3.16" evidence="6"/>
<dbReference type="Pfam" id="PF00890">
    <property type="entry name" value="FAD_binding_2"/>
    <property type="match status" value="1"/>
</dbReference>
<dbReference type="InterPro" id="IPR003953">
    <property type="entry name" value="FAD-dep_OxRdtase_2_FAD-bd"/>
</dbReference>
<proteinExistence type="predicted"/>
<dbReference type="PANTHER" id="PTHR11632">
    <property type="entry name" value="SUCCINATE DEHYDROGENASE 2 FLAVOPROTEIN SUBUNIT"/>
    <property type="match status" value="1"/>
</dbReference>
<evidence type="ECO:0000259" key="5">
    <source>
        <dbReference type="Pfam" id="PF00890"/>
    </source>
</evidence>
<keyword evidence="2" id="KW-0285">Flavoprotein</keyword>
<gene>
    <name evidence="6" type="ORF">MAGMO_1642</name>
</gene>
<organism evidence="6">
    <name type="scientific">Magnetococcus massalia (strain MO-1)</name>
    <dbReference type="NCBI Taxonomy" id="451514"/>
    <lineage>
        <taxon>Bacteria</taxon>
        <taxon>Pseudomonadati</taxon>
        <taxon>Pseudomonadota</taxon>
        <taxon>Magnetococcia</taxon>
        <taxon>Magnetococcales</taxon>
        <taxon>Magnetococcaceae</taxon>
        <taxon>Magnetococcus</taxon>
    </lineage>
</organism>
<dbReference type="SUPFAM" id="SSF51905">
    <property type="entry name" value="FAD/NAD(P)-binding domain"/>
    <property type="match status" value="1"/>
</dbReference>